<accession>A0A6N3HEB3</accession>
<protein>
    <submittedName>
        <fullName evidence="2">Uncharacterized protein</fullName>
    </submittedName>
</protein>
<dbReference type="AlphaFoldDB" id="A0A6N3HEB3"/>
<feature type="region of interest" description="Disordered" evidence="1">
    <location>
        <begin position="34"/>
        <end position="61"/>
    </location>
</feature>
<gene>
    <name evidence="2" type="ORF">ELLFYP34_01126</name>
</gene>
<evidence type="ECO:0000313" key="2">
    <source>
        <dbReference type="EMBL" id="VYU74229.1"/>
    </source>
</evidence>
<dbReference type="EMBL" id="CACRTR010000023">
    <property type="protein sequence ID" value="VYU74229.1"/>
    <property type="molecule type" value="Genomic_DNA"/>
</dbReference>
<proteinExistence type="predicted"/>
<reference evidence="2" key="1">
    <citation type="submission" date="2019-11" db="EMBL/GenBank/DDBJ databases">
        <authorList>
            <person name="Feng L."/>
        </authorList>
    </citation>
    <scope>NUCLEOTIDE SEQUENCE</scope>
    <source>
        <strain evidence="2">ElimosumLFYP34</strain>
    </source>
</reference>
<name>A0A6N3HEB3_EUBLI</name>
<evidence type="ECO:0000256" key="1">
    <source>
        <dbReference type="SAM" id="MobiDB-lite"/>
    </source>
</evidence>
<organism evidence="2">
    <name type="scientific">Eubacterium limosum</name>
    <dbReference type="NCBI Taxonomy" id="1736"/>
    <lineage>
        <taxon>Bacteria</taxon>
        <taxon>Bacillati</taxon>
        <taxon>Bacillota</taxon>
        <taxon>Clostridia</taxon>
        <taxon>Eubacteriales</taxon>
        <taxon>Eubacteriaceae</taxon>
        <taxon>Eubacterium</taxon>
    </lineage>
</organism>
<sequence>MSVDQEIMPAAIMFLEVFLQEVVHAREERKAMLEKREQAKTEEERLKLQEKLNEQTEATQKKTDKLMEQNRKLINNVENYLPGYEGQVDSETEEKLQTEFMNTRQMEEIYNRPQKNRWDESDKRTDLLSLSNPAIEAYMEICQNADEIKSQTMTDTTLKITNEMLIMDEIANVDYPEKADDLEYIGQLRKTGISLTDVLKRSTNNIGITKYITDLNQQSEHQQATSVAEYIAAIENPEKLTLEDQTVVYGAKAMYEALSENVKSEVSKTAVQKLNALLKEMDQMVANNQVMQSHEQNYAMAKPGESKFNVEIKNEEYTNLKERHFENLWPDQEQKTDIMKLSRPEVNTLLKVCNEADQSLPYKEAEKPTPFELVVLDTLANKDYPEKAEDLYRLSVINQDNESIQETLSKEDWPQLYMGMNLKAGAYIPDQKRKELSIAWLEKQYEVVEKNYRYYENLSKDNPGNQEYDLQKQIQKQAFAFIGNDHKNWSEAKIDQKIREFHDHAVLVQQTARFVGSDEAFEAYREGLRQEIIQQYQLGQALSDRPDLKEVMNNAYKERSGETRISLQWNEALALYVQGVSVFDANQNDQPIEAVEDLLDYKNYHRFICNCTDLEKLSQENMPVDYRTEIEPMHGTNESINALADKKQPTAASVRDELEEDVVYGIGEVGDSNQILIEEETEEIQLHRGLHL</sequence>